<evidence type="ECO:0000256" key="3">
    <source>
        <dbReference type="ARBA" id="ARBA00022475"/>
    </source>
</evidence>
<dbReference type="Pfam" id="PF07690">
    <property type="entry name" value="MFS_1"/>
    <property type="match status" value="1"/>
</dbReference>
<feature type="transmembrane region" description="Helical" evidence="7">
    <location>
        <begin position="208"/>
        <end position="235"/>
    </location>
</feature>
<dbReference type="InterPro" id="IPR050171">
    <property type="entry name" value="MFS_Transporters"/>
</dbReference>
<dbReference type="InterPro" id="IPR011701">
    <property type="entry name" value="MFS"/>
</dbReference>
<feature type="transmembrane region" description="Helical" evidence="7">
    <location>
        <begin position="166"/>
        <end position="187"/>
    </location>
</feature>
<keyword evidence="10" id="KW-1185">Reference proteome</keyword>
<comment type="subcellular location">
    <subcellularLocation>
        <location evidence="1">Cell membrane</location>
        <topology evidence="1">Multi-pass membrane protein</topology>
    </subcellularLocation>
</comment>
<feature type="transmembrane region" description="Helical" evidence="7">
    <location>
        <begin position="17"/>
        <end position="38"/>
    </location>
</feature>
<dbReference type="RefSeq" id="WP_073155397.1">
    <property type="nucleotide sequence ID" value="NZ_FQVL01000008.1"/>
</dbReference>
<dbReference type="InterPro" id="IPR036259">
    <property type="entry name" value="MFS_trans_sf"/>
</dbReference>
<feature type="transmembrane region" description="Helical" evidence="7">
    <location>
        <begin position="44"/>
        <end position="64"/>
    </location>
</feature>
<evidence type="ECO:0000256" key="6">
    <source>
        <dbReference type="ARBA" id="ARBA00023136"/>
    </source>
</evidence>
<dbReference type="PANTHER" id="PTHR23517">
    <property type="entry name" value="RESISTANCE PROTEIN MDTM, PUTATIVE-RELATED-RELATED"/>
    <property type="match status" value="1"/>
</dbReference>
<keyword evidence="2" id="KW-0813">Transport</keyword>
<keyword evidence="4 7" id="KW-0812">Transmembrane</keyword>
<keyword evidence="6 7" id="KW-0472">Membrane</keyword>
<dbReference type="STRING" id="112248.SAMN05444392_108129"/>
<sequence length="407" mass="44653">MKSFHLLLKNSTSARKFMIFTILFYMCMFTSKTIHPLWFQQNKALVAFGFSYTAMAIAGSLSFFTGFLGDRLGSTLSLRIGVLVYGLGLLMRIYTHSMLIVVSSGFIAGLGASLVIVSLRYWILDLVQEDDRATVVSIHTTGINTGTAIGTLGAGFLAMILGAPSFSYPTVLVLSAILCGFTAFLVPNMQTRNVEKQDKQKGRWQDHLLISTGVVFFGMMSGLSVSMLAPFLPIILKEQGFNIAALGIIIAATSIIRAISAPFFSNKKFNQHKVAYFFFAELITGMLVLMLTYQLPAIMVVFAFLLRSFLLTISVICEELIQLSLFPSHLVGFFFGLLQSAFFIGDALGGSLGGWLFQLHTHYALFVSGGITILNSVLFPLFYTLVQSVNRSSKEGAIDEKARKSIS</sequence>
<dbReference type="Proteomes" id="UP000184476">
    <property type="component" value="Unassembled WGS sequence"/>
</dbReference>
<feature type="transmembrane region" description="Helical" evidence="7">
    <location>
        <begin position="299"/>
        <end position="321"/>
    </location>
</feature>
<feature type="transmembrane region" description="Helical" evidence="7">
    <location>
        <begin position="276"/>
        <end position="293"/>
    </location>
</feature>
<accession>A0A1M4ZA36</accession>
<dbReference type="Gene3D" id="1.20.1250.20">
    <property type="entry name" value="MFS general substrate transporter like domains"/>
    <property type="match status" value="1"/>
</dbReference>
<dbReference type="GO" id="GO:0022857">
    <property type="term" value="F:transmembrane transporter activity"/>
    <property type="evidence" value="ECO:0007669"/>
    <property type="project" value="InterPro"/>
</dbReference>
<dbReference type="InterPro" id="IPR020846">
    <property type="entry name" value="MFS_dom"/>
</dbReference>
<dbReference type="EMBL" id="FQVL01000008">
    <property type="protein sequence ID" value="SHF14874.1"/>
    <property type="molecule type" value="Genomic_DNA"/>
</dbReference>
<evidence type="ECO:0000256" key="4">
    <source>
        <dbReference type="ARBA" id="ARBA00022692"/>
    </source>
</evidence>
<dbReference type="SUPFAM" id="SSF103473">
    <property type="entry name" value="MFS general substrate transporter"/>
    <property type="match status" value="1"/>
</dbReference>
<feature type="transmembrane region" description="Helical" evidence="7">
    <location>
        <begin position="76"/>
        <end position="94"/>
    </location>
</feature>
<name>A0A1M4ZA36_9BACL</name>
<feature type="transmembrane region" description="Helical" evidence="7">
    <location>
        <begin position="100"/>
        <end position="123"/>
    </location>
</feature>
<dbReference type="PROSITE" id="PS50850">
    <property type="entry name" value="MFS"/>
    <property type="match status" value="1"/>
</dbReference>
<feature type="domain" description="Major facilitator superfamily (MFS) profile" evidence="8">
    <location>
        <begin position="1"/>
        <end position="387"/>
    </location>
</feature>
<proteinExistence type="predicted"/>
<organism evidence="9 10">
    <name type="scientific">Seinonella peptonophila</name>
    <dbReference type="NCBI Taxonomy" id="112248"/>
    <lineage>
        <taxon>Bacteria</taxon>
        <taxon>Bacillati</taxon>
        <taxon>Bacillota</taxon>
        <taxon>Bacilli</taxon>
        <taxon>Bacillales</taxon>
        <taxon>Thermoactinomycetaceae</taxon>
        <taxon>Seinonella</taxon>
    </lineage>
</organism>
<evidence type="ECO:0000256" key="7">
    <source>
        <dbReference type="SAM" id="Phobius"/>
    </source>
</evidence>
<feature type="transmembrane region" description="Helical" evidence="7">
    <location>
        <begin position="135"/>
        <end position="160"/>
    </location>
</feature>
<evidence type="ECO:0000256" key="5">
    <source>
        <dbReference type="ARBA" id="ARBA00022989"/>
    </source>
</evidence>
<keyword evidence="3" id="KW-1003">Cell membrane</keyword>
<evidence type="ECO:0000313" key="10">
    <source>
        <dbReference type="Proteomes" id="UP000184476"/>
    </source>
</evidence>
<feature type="transmembrane region" description="Helical" evidence="7">
    <location>
        <begin position="241"/>
        <end position="264"/>
    </location>
</feature>
<reference evidence="9 10" key="1">
    <citation type="submission" date="2016-11" db="EMBL/GenBank/DDBJ databases">
        <authorList>
            <person name="Jaros S."/>
            <person name="Januszkiewicz K."/>
            <person name="Wedrychowicz H."/>
        </authorList>
    </citation>
    <scope>NUCLEOTIDE SEQUENCE [LARGE SCALE GENOMIC DNA]</scope>
    <source>
        <strain evidence="9 10">DSM 44666</strain>
    </source>
</reference>
<keyword evidence="5 7" id="KW-1133">Transmembrane helix</keyword>
<dbReference type="AlphaFoldDB" id="A0A1M4ZA36"/>
<evidence type="ECO:0000256" key="1">
    <source>
        <dbReference type="ARBA" id="ARBA00004651"/>
    </source>
</evidence>
<evidence type="ECO:0000313" key="9">
    <source>
        <dbReference type="EMBL" id="SHF14874.1"/>
    </source>
</evidence>
<feature type="transmembrane region" description="Helical" evidence="7">
    <location>
        <begin position="363"/>
        <end position="386"/>
    </location>
</feature>
<dbReference type="OrthoDB" id="2988318at2"/>
<gene>
    <name evidence="9" type="ORF">SAMN05444392_108129</name>
</gene>
<dbReference type="GO" id="GO:0005886">
    <property type="term" value="C:plasma membrane"/>
    <property type="evidence" value="ECO:0007669"/>
    <property type="project" value="UniProtKB-SubCell"/>
</dbReference>
<evidence type="ECO:0000259" key="8">
    <source>
        <dbReference type="PROSITE" id="PS50850"/>
    </source>
</evidence>
<feature type="transmembrane region" description="Helical" evidence="7">
    <location>
        <begin position="333"/>
        <end position="357"/>
    </location>
</feature>
<protein>
    <submittedName>
        <fullName evidence="9">Cyanate permease</fullName>
    </submittedName>
</protein>
<evidence type="ECO:0000256" key="2">
    <source>
        <dbReference type="ARBA" id="ARBA00022448"/>
    </source>
</evidence>